<gene>
    <name evidence="3" type="ORF">LNV07_09205</name>
</gene>
<dbReference type="InterPro" id="IPR028098">
    <property type="entry name" value="Glyco_trans_4-like_N"/>
</dbReference>
<keyword evidence="3" id="KW-0808">Transferase</keyword>
<organism evidence="3 4">
    <name type="scientific">Roseateles oligotrophus</name>
    <dbReference type="NCBI Taxonomy" id="1769250"/>
    <lineage>
        <taxon>Bacteria</taxon>
        <taxon>Pseudomonadati</taxon>
        <taxon>Pseudomonadota</taxon>
        <taxon>Betaproteobacteria</taxon>
        <taxon>Burkholderiales</taxon>
        <taxon>Sphaerotilaceae</taxon>
        <taxon>Roseateles</taxon>
    </lineage>
</organism>
<accession>A0ABT2YDZ6</accession>
<dbReference type="RefSeq" id="WP_263570880.1">
    <property type="nucleotide sequence ID" value="NZ_JAJIRN010000004.1"/>
</dbReference>
<evidence type="ECO:0000259" key="1">
    <source>
        <dbReference type="Pfam" id="PF00534"/>
    </source>
</evidence>
<dbReference type="Pfam" id="PF00534">
    <property type="entry name" value="Glycos_transf_1"/>
    <property type="match status" value="1"/>
</dbReference>
<dbReference type="SUPFAM" id="SSF53756">
    <property type="entry name" value="UDP-Glycosyltransferase/glycogen phosphorylase"/>
    <property type="match status" value="1"/>
</dbReference>
<dbReference type="Pfam" id="PF13477">
    <property type="entry name" value="Glyco_trans_4_2"/>
    <property type="match status" value="1"/>
</dbReference>
<sequence>MNPSRPLKLVLIGDGESPHFLKWARALAQSPGFELWAASSRGFTPEFEALVPAARRYAMNTKPDHGGGNLGLFMQLPGLGAWLKRVDADFLHAHYLTSHGTLAWAARRGWRLRARIIGSAWGSDILVTPNLGVAYRWLTTQVLRACALCTSDSQHMTARMQELGAGEVMTFPFGLEAMPKANVRKQPWLFFANRGLEPIYRPQLVIEAFAALAAQIPEASLVVANDGSLRAELEVLTHKLGLAERVQFVGRLDTKAQALHYARARWYISLPQSDSVSVSVLEAMAHACAPLLSDLPANHELLCEGAGRGLIVDDLTLANLPKMLPARVLALAEQAEAAGANNRAWVAQHGLFAPAVQRFLQKLRQLDMPN</sequence>
<dbReference type="PANTHER" id="PTHR12526">
    <property type="entry name" value="GLYCOSYLTRANSFERASE"/>
    <property type="match status" value="1"/>
</dbReference>
<dbReference type="Gene3D" id="3.40.50.2000">
    <property type="entry name" value="Glycogen Phosphorylase B"/>
    <property type="match status" value="2"/>
</dbReference>
<name>A0ABT2YDZ6_9BURK</name>
<feature type="domain" description="Glycosyl transferase family 1" evidence="1">
    <location>
        <begin position="180"/>
        <end position="314"/>
    </location>
</feature>
<feature type="domain" description="Glycosyltransferase subfamily 4-like N-terminal" evidence="2">
    <location>
        <begin position="8"/>
        <end position="144"/>
    </location>
</feature>
<comment type="caution">
    <text evidence="3">The sequence shown here is derived from an EMBL/GenBank/DDBJ whole genome shotgun (WGS) entry which is preliminary data.</text>
</comment>
<keyword evidence="4" id="KW-1185">Reference proteome</keyword>
<evidence type="ECO:0000259" key="2">
    <source>
        <dbReference type="Pfam" id="PF13477"/>
    </source>
</evidence>
<protein>
    <submittedName>
        <fullName evidence="3">Glycosyltransferase</fullName>
        <ecNumber evidence="3">2.4.-.-</ecNumber>
    </submittedName>
</protein>
<dbReference type="EC" id="2.4.-.-" evidence="3"/>
<proteinExistence type="predicted"/>
<evidence type="ECO:0000313" key="3">
    <source>
        <dbReference type="EMBL" id="MCV2368270.1"/>
    </source>
</evidence>
<dbReference type="Proteomes" id="UP001209701">
    <property type="component" value="Unassembled WGS sequence"/>
</dbReference>
<dbReference type="GO" id="GO:0016757">
    <property type="term" value="F:glycosyltransferase activity"/>
    <property type="evidence" value="ECO:0007669"/>
    <property type="project" value="UniProtKB-KW"/>
</dbReference>
<dbReference type="InterPro" id="IPR001296">
    <property type="entry name" value="Glyco_trans_1"/>
</dbReference>
<reference evidence="3 4" key="1">
    <citation type="submission" date="2021-11" db="EMBL/GenBank/DDBJ databases">
        <authorList>
            <person name="Liang Q."/>
            <person name="Mou H."/>
            <person name="Liu Z."/>
        </authorList>
    </citation>
    <scope>NUCLEOTIDE SEQUENCE [LARGE SCALE GENOMIC DNA]</scope>
    <source>
        <strain evidence="3 4">CHU3</strain>
    </source>
</reference>
<keyword evidence="3" id="KW-0328">Glycosyltransferase</keyword>
<evidence type="ECO:0000313" key="4">
    <source>
        <dbReference type="Proteomes" id="UP001209701"/>
    </source>
</evidence>
<dbReference type="EMBL" id="JAJIRN010000004">
    <property type="protein sequence ID" value="MCV2368270.1"/>
    <property type="molecule type" value="Genomic_DNA"/>
</dbReference>